<evidence type="ECO:0000313" key="2">
    <source>
        <dbReference type="Proteomes" id="UP000176493"/>
    </source>
</evidence>
<proteinExistence type="predicted"/>
<reference evidence="1 2" key="1">
    <citation type="journal article" date="2016" name="Nat. Commun.">
        <title>Thousands of microbial genomes shed light on interconnected biogeochemical processes in an aquifer system.</title>
        <authorList>
            <person name="Anantharaman K."/>
            <person name="Brown C.T."/>
            <person name="Hug L.A."/>
            <person name="Sharon I."/>
            <person name="Castelle C.J."/>
            <person name="Probst A.J."/>
            <person name="Thomas B.C."/>
            <person name="Singh A."/>
            <person name="Wilkins M.J."/>
            <person name="Karaoz U."/>
            <person name="Brodie E.L."/>
            <person name="Williams K.H."/>
            <person name="Hubbard S.S."/>
            <person name="Banfield J.F."/>
        </authorList>
    </citation>
    <scope>NUCLEOTIDE SEQUENCE [LARGE SCALE GENOMIC DNA]</scope>
</reference>
<dbReference type="AlphaFoldDB" id="A0A1G2MHK5"/>
<protein>
    <submittedName>
        <fullName evidence="1">Uncharacterized protein</fullName>
    </submittedName>
</protein>
<evidence type="ECO:0000313" key="1">
    <source>
        <dbReference type="EMBL" id="OHA23323.1"/>
    </source>
</evidence>
<comment type="caution">
    <text evidence="1">The sequence shown here is derived from an EMBL/GenBank/DDBJ whole genome shotgun (WGS) entry which is preliminary data.</text>
</comment>
<organism evidence="1 2">
    <name type="scientific">Candidatus Taylorbacteria bacterium RIFCSPHIGHO2_02_49_25</name>
    <dbReference type="NCBI Taxonomy" id="1802305"/>
    <lineage>
        <taxon>Bacteria</taxon>
        <taxon>Candidatus Tayloriibacteriota</taxon>
    </lineage>
</organism>
<dbReference type="Proteomes" id="UP000176493">
    <property type="component" value="Unassembled WGS sequence"/>
</dbReference>
<dbReference type="EMBL" id="MHRJ01000010">
    <property type="protein sequence ID" value="OHA23323.1"/>
    <property type="molecule type" value="Genomic_DNA"/>
</dbReference>
<accession>A0A1G2MHK5</accession>
<gene>
    <name evidence="1" type="ORF">A2W52_04075</name>
</gene>
<name>A0A1G2MHK5_9BACT</name>
<sequence>MQKAERDGSFWAFALINGRLAEFDFEVIRGKFYMGMGHCYVKRSEYKTKKEQKWIDNDIKRYRFTYRNKKYRRVGERAPLPVKRYRISKKIEKGMSFEEQKSKLKLK</sequence>